<dbReference type="InterPro" id="IPR036282">
    <property type="entry name" value="Glutathione-S-Trfase_C_sf"/>
</dbReference>
<name>A0A328CA43_9DELT</name>
<dbReference type="Gene3D" id="1.20.1050.10">
    <property type="match status" value="1"/>
</dbReference>
<dbReference type="GO" id="GO:0006559">
    <property type="term" value="P:L-phenylalanine catabolic process"/>
    <property type="evidence" value="ECO:0007669"/>
    <property type="project" value="TreeGrafter"/>
</dbReference>
<comment type="caution">
    <text evidence="4">The sequence shown here is derived from an EMBL/GenBank/DDBJ whole genome shotgun (WGS) entry which is preliminary data.</text>
</comment>
<comment type="similarity">
    <text evidence="1">Belongs to the GST superfamily. Zeta family.</text>
</comment>
<evidence type="ECO:0000256" key="1">
    <source>
        <dbReference type="ARBA" id="ARBA00010007"/>
    </source>
</evidence>
<dbReference type="OrthoDB" id="509852at2"/>
<dbReference type="GO" id="GO:0006749">
    <property type="term" value="P:glutathione metabolic process"/>
    <property type="evidence" value="ECO:0007669"/>
    <property type="project" value="TreeGrafter"/>
</dbReference>
<dbReference type="PANTHER" id="PTHR42673:SF4">
    <property type="entry name" value="MALEYLACETOACETATE ISOMERASE"/>
    <property type="match status" value="1"/>
</dbReference>
<feature type="domain" description="GST N-terminal" evidence="2">
    <location>
        <begin position="1"/>
        <end position="86"/>
    </location>
</feature>
<sequence>MILHGYWRSSSSWRVRIGFALKELEYDYRAVHLVEEGGRQHAPEYRAKNPMRQVPMLEWEENGQWITLTQSLAILEFLEELRPQPPLLPANRVHRARARELAEIINAGTQPLQNLAVIQKLKNELGVDARVWSREWIARGLQGYEALAERYAGTYSVGDEVTLADLCLVPQLYNARRFDVDLSVFPTILGIEERCLKLDAFVVSHPDHQPDAR</sequence>
<dbReference type="RefSeq" id="WP_111728679.1">
    <property type="nucleotide sequence ID" value="NZ_QHKO01000001.1"/>
</dbReference>
<dbReference type="InterPro" id="IPR004045">
    <property type="entry name" value="Glutathione_S-Trfase_N"/>
</dbReference>
<accession>A0A328CA43</accession>
<dbReference type="InterPro" id="IPR010987">
    <property type="entry name" value="Glutathione-S-Trfase_C-like"/>
</dbReference>
<evidence type="ECO:0000313" key="5">
    <source>
        <dbReference type="Proteomes" id="UP000249169"/>
    </source>
</evidence>
<keyword evidence="5" id="KW-1185">Reference proteome</keyword>
<dbReference type="NCBIfam" id="TIGR01262">
    <property type="entry name" value="maiA"/>
    <property type="match status" value="1"/>
</dbReference>
<gene>
    <name evidence="4" type="primary">maiA</name>
    <name evidence="4" type="ORF">DL240_04670</name>
</gene>
<dbReference type="FunFam" id="1.20.1050.10:FF:000010">
    <property type="entry name" value="Maleylacetoacetate isomerase isoform 1"/>
    <property type="match status" value="1"/>
</dbReference>
<dbReference type="SFLD" id="SFLDS00019">
    <property type="entry name" value="Glutathione_Transferase_(cytos"/>
    <property type="match status" value="1"/>
</dbReference>
<dbReference type="CDD" id="cd03042">
    <property type="entry name" value="GST_N_Zeta"/>
    <property type="match status" value="1"/>
</dbReference>
<dbReference type="InterPro" id="IPR005955">
    <property type="entry name" value="GST_Zeta"/>
</dbReference>
<evidence type="ECO:0000313" key="4">
    <source>
        <dbReference type="EMBL" id="RAL25507.1"/>
    </source>
</evidence>
<dbReference type="Pfam" id="PF00043">
    <property type="entry name" value="GST_C"/>
    <property type="match status" value="1"/>
</dbReference>
<organism evidence="4 5">
    <name type="scientific">Lujinxingia litoralis</name>
    <dbReference type="NCBI Taxonomy" id="2211119"/>
    <lineage>
        <taxon>Bacteria</taxon>
        <taxon>Deltaproteobacteria</taxon>
        <taxon>Bradymonadales</taxon>
        <taxon>Lujinxingiaceae</taxon>
        <taxon>Lujinxingia</taxon>
    </lineage>
</organism>
<evidence type="ECO:0000259" key="3">
    <source>
        <dbReference type="PROSITE" id="PS50405"/>
    </source>
</evidence>
<dbReference type="Proteomes" id="UP000249169">
    <property type="component" value="Unassembled WGS sequence"/>
</dbReference>
<dbReference type="GO" id="GO:0004364">
    <property type="term" value="F:glutathione transferase activity"/>
    <property type="evidence" value="ECO:0007669"/>
    <property type="project" value="TreeGrafter"/>
</dbReference>
<dbReference type="CDD" id="cd03191">
    <property type="entry name" value="GST_C_Zeta"/>
    <property type="match status" value="1"/>
</dbReference>
<dbReference type="InterPro" id="IPR040079">
    <property type="entry name" value="Glutathione_S-Trfase"/>
</dbReference>
<dbReference type="PROSITE" id="PS50405">
    <property type="entry name" value="GST_CTER"/>
    <property type="match status" value="1"/>
</dbReference>
<dbReference type="EMBL" id="QHKO01000001">
    <property type="protein sequence ID" value="RAL25507.1"/>
    <property type="molecule type" value="Genomic_DNA"/>
</dbReference>
<dbReference type="SFLD" id="SFLDG00358">
    <property type="entry name" value="Main_(cytGST)"/>
    <property type="match status" value="1"/>
</dbReference>
<dbReference type="GO" id="GO:0016034">
    <property type="term" value="F:maleylacetoacetate isomerase activity"/>
    <property type="evidence" value="ECO:0007669"/>
    <property type="project" value="TreeGrafter"/>
</dbReference>
<dbReference type="InterPro" id="IPR034333">
    <property type="entry name" value="GST_Zeta_N"/>
</dbReference>
<protein>
    <submittedName>
        <fullName evidence="4">Maleylacetoacetate isomerase</fullName>
    </submittedName>
</protein>
<feature type="domain" description="GST C-terminal" evidence="3">
    <location>
        <begin position="91"/>
        <end position="213"/>
    </location>
</feature>
<dbReference type="GO" id="GO:0005737">
    <property type="term" value="C:cytoplasm"/>
    <property type="evidence" value="ECO:0007669"/>
    <property type="project" value="InterPro"/>
</dbReference>
<dbReference type="SUPFAM" id="SSF47616">
    <property type="entry name" value="GST C-terminal domain-like"/>
    <property type="match status" value="1"/>
</dbReference>
<evidence type="ECO:0000259" key="2">
    <source>
        <dbReference type="PROSITE" id="PS50404"/>
    </source>
</evidence>
<dbReference type="AlphaFoldDB" id="A0A328CA43"/>
<dbReference type="PROSITE" id="PS50404">
    <property type="entry name" value="GST_NTER"/>
    <property type="match status" value="1"/>
</dbReference>
<keyword evidence="4" id="KW-0413">Isomerase</keyword>
<dbReference type="PANTHER" id="PTHR42673">
    <property type="entry name" value="MALEYLACETOACETATE ISOMERASE"/>
    <property type="match status" value="1"/>
</dbReference>
<dbReference type="InterPro" id="IPR034330">
    <property type="entry name" value="GST_Zeta_C"/>
</dbReference>
<dbReference type="InterPro" id="IPR004046">
    <property type="entry name" value="GST_C"/>
</dbReference>
<dbReference type="Pfam" id="PF13409">
    <property type="entry name" value="GST_N_2"/>
    <property type="match status" value="1"/>
</dbReference>
<dbReference type="InterPro" id="IPR036249">
    <property type="entry name" value="Thioredoxin-like_sf"/>
</dbReference>
<dbReference type="Gene3D" id="3.40.30.10">
    <property type="entry name" value="Glutaredoxin"/>
    <property type="match status" value="1"/>
</dbReference>
<dbReference type="SUPFAM" id="SSF52833">
    <property type="entry name" value="Thioredoxin-like"/>
    <property type="match status" value="1"/>
</dbReference>
<reference evidence="4 5" key="1">
    <citation type="submission" date="2018-05" db="EMBL/GenBank/DDBJ databases">
        <title>Lujinxingia marina gen. nov. sp. nov., a new facultative anaerobic member of the class Deltaproteobacteria, and proposal of Lujinxingaceae fam. nov.</title>
        <authorList>
            <person name="Li C.-M."/>
        </authorList>
    </citation>
    <scope>NUCLEOTIDE SEQUENCE [LARGE SCALE GENOMIC DNA]</scope>
    <source>
        <strain evidence="4 5">B210</strain>
    </source>
</reference>
<proteinExistence type="inferred from homology"/>